<dbReference type="AlphaFoldDB" id="A0A8K1G286"/>
<keyword evidence="3" id="KW-1185">Reference proteome</keyword>
<name>A0A8K1G286_9PASS</name>
<dbReference type="Proteomes" id="UP000796761">
    <property type="component" value="Unassembled WGS sequence"/>
</dbReference>
<evidence type="ECO:0000256" key="1">
    <source>
        <dbReference type="SAM" id="MobiDB-lite"/>
    </source>
</evidence>
<reference evidence="2" key="1">
    <citation type="submission" date="2019-04" db="EMBL/GenBank/DDBJ databases">
        <title>Genome assembly of Zosterops borbonicus 15179.</title>
        <authorList>
            <person name="Leroy T."/>
            <person name="Anselmetti Y."/>
            <person name="Tilak M.-K."/>
            <person name="Nabholz B."/>
        </authorList>
    </citation>
    <scope>NUCLEOTIDE SEQUENCE</scope>
    <source>
        <strain evidence="2">HGM_15179</strain>
        <tissue evidence="2">Muscle</tissue>
    </source>
</reference>
<accession>A0A8K1G286</accession>
<dbReference type="EMBL" id="SWJQ01000869">
    <property type="protein sequence ID" value="TRZ10416.1"/>
    <property type="molecule type" value="Genomic_DNA"/>
</dbReference>
<sequence>MGFSLESGMESVEGRLEGNPGPDFSRSPEWKTRTGFRPDSGMENPNRIPPRVRNGVGWLKGKPRPDSAQSPEWKTRTRFCPESGMESVGWRENPARISPGVRNGKPEPDFARNLEWSQPVGGKSQNGFI</sequence>
<gene>
    <name evidence="2" type="ORF">HGM15179_016688</name>
</gene>
<organism evidence="2 3">
    <name type="scientific">Zosterops borbonicus</name>
    <dbReference type="NCBI Taxonomy" id="364589"/>
    <lineage>
        <taxon>Eukaryota</taxon>
        <taxon>Metazoa</taxon>
        <taxon>Chordata</taxon>
        <taxon>Craniata</taxon>
        <taxon>Vertebrata</taxon>
        <taxon>Euteleostomi</taxon>
        <taxon>Archelosauria</taxon>
        <taxon>Archosauria</taxon>
        <taxon>Dinosauria</taxon>
        <taxon>Saurischia</taxon>
        <taxon>Theropoda</taxon>
        <taxon>Coelurosauria</taxon>
        <taxon>Aves</taxon>
        <taxon>Neognathae</taxon>
        <taxon>Neoaves</taxon>
        <taxon>Telluraves</taxon>
        <taxon>Australaves</taxon>
        <taxon>Passeriformes</taxon>
        <taxon>Sylvioidea</taxon>
        <taxon>Zosteropidae</taxon>
        <taxon>Zosterops</taxon>
    </lineage>
</organism>
<feature type="region of interest" description="Disordered" evidence="1">
    <location>
        <begin position="1"/>
        <end position="129"/>
    </location>
</feature>
<evidence type="ECO:0000313" key="2">
    <source>
        <dbReference type="EMBL" id="TRZ10416.1"/>
    </source>
</evidence>
<protein>
    <submittedName>
        <fullName evidence="2">Uncharacterized protein</fullName>
    </submittedName>
</protein>
<evidence type="ECO:0000313" key="3">
    <source>
        <dbReference type="Proteomes" id="UP000796761"/>
    </source>
</evidence>
<comment type="caution">
    <text evidence="2">The sequence shown here is derived from an EMBL/GenBank/DDBJ whole genome shotgun (WGS) entry which is preliminary data.</text>
</comment>
<proteinExistence type="predicted"/>